<protein>
    <submittedName>
        <fullName evidence="1">Uncharacterized protein</fullName>
    </submittedName>
</protein>
<dbReference type="Proteomes" id="UP001164250">
    <property type="component" value="Chromosome 6"/>
</dbReference>
<name>A0ACC1BBG6_9ROSI</name>
<accession>A0ACC1BBG6</accession>
<evidence type="ECO:0000313" key="2">
    <source>
        <dbReference type="Proteomes" id="UP001164250"/>
    </source>
</evidence>
<comment type="caution">
    <text evidence="1">The sequence shown here is derived from an EMBL/GenBank/DDBJ whole genome shotgun (WGS) entry which is preliminary data.</text>
</comment>
<proteinExistence type="predicted"/>
<gene>
    <name evidence="1" type="ORF">Patl1_15130</name>
</gene>
<sequence>METRKLSSSLQLWDSGASSGTQTPSMSMVLQMLEGEFKSLEIPPKPFVSSDEEMDGN</sequence>
<organism evidence="1 2">
    <name type="scientific">Pistacia atlantica</name>
    <dbReference type="NCBI Taxonomy" id="434234"/>
    <lineage>
        <taxon>Eukaryota</taxon>
        <taxon>Viridiplantae</taxon>
        <taxon>Streptophyta</taxon>
        <taxon>Embryophyta</taxon>
        <taxon>Tracheophyta</taxon>
        <taxon>Spermatophyta</taxon>
        <taxon>Magnoliopsida</taxon>
        <taxon>eudicotyledons</taxon>
        <taxon>Gunneridae</taxon>
        <taxon>Pentapetalae</taxon>
        <taxon>rosids</taxon>
        <taxon>malvids</taxon>
        <taxon>Sapindales</taxon>
        <taxon>Anacardiaceae</taxon>
        <taxon>Pistacia</taxon>
    </lineage>
</organism>
<keyword evidence="2" id="KW-1185">Reference proteome</keyword>
<reference evidence="2" key="1">
    <citation type="journal article" date="2023" name="G3 (Bethesda)">
        <title>Genome assembly and association tests identify interacting loci associated with vigor, precocity, and sex in interspecific pistachio rootstocks.</title>
        <authorList>
            <person name="Palmer W."/>
            <person name="Jacygrad E."/>
            <person name="Sagayaradj S."/>
            <person name="Cavanaugh K."/>
            <person name="Han R."/>
            <person name="Bertier L."/>
            <person name="Beede B."/>
            <person name="Kafkas S."/>
            <person name="Golino D."/>
            <person name="Preece J."/>
            <person name="Michelmore R."/>
        </authorList>
    </citation>
    <scope>NUCLEOTIDE SEQUENCE [LARGE SCALE GENOMIC DNA]</scope>
</reference>
<evidence type="ECO:0000313" key="1">
    <source>
        <dbReference type="EMBL" id="KAJ0096202.1"/>
    </source>
</evidence>
<dbReference type="EMBL" id="CM047902">
    <property type="protein sequence ID" value="KAJ0096202.1"/>
    <property type="molecule type" value="Genomic_DNA"/>
</dbReference>